<evidence type="ECO:0000256" key="9">
    <source>
        <dbReference type="ARBA" id="ARBA00022840"/>
    </source>
</evidence>
<protein>
    <recommendedName>
        <fullName evidence="10">Diacylglycerol kinase</fullName>
        <shortName evidence="10">DAG kinase</shortName>
        <ecNumber evidence="10">2.7.1.107</ecNumber>
    </recommendedName>
</protein>
<dbReference type="PANTHER" id="PTHR11255:SF109">
    <property type="entry name" value="DIACYLGLYCEROL KINASE ETA"/>
    <property type="match status" value="1"/>
</dbReference>
<dbReference type="Proteomes" id="UP000000305">
    <property type="component" value="Unassembled WGS sequence"/>
</dbReference>
<dbReference type="GO" id="GO:0006654">
    <property type="term" value="P:phosphatidic acid biosynthetic process"/>
    <property type="evidence" value="ECO:0000318"/>
    <property type="project" value="GO_Central"/>
</dbReference>
<reference evidence="12 13" key="1">
    <citation type="journal article" date="2011" name="Science">
        <title>The ecoresponsive genome of Daphnia pulex.</title>
        <authorList>
            <person name="Colbourne J.K."/>
            <person name="Pfrender M.E."/>
            <person name="Gilbert D."/>
            <person name="Thomas W.K."/>
            <person name="Tucker A."/>
            <person name="Oakley T.H."/>
            <person name="Tokishita S."/>
            <person name="Aerts A."/>
            <person name="Arnold G.J."/>
            <person name="Basu M.K."/>
            <person name="Bauer D.J."/>
            <person name="Caceres C.E."/>
            <person name="Carmel L."/>
            <person name="Casola C."/>
            <person name="Choi J.H."/>
            <person name="Detter J.C."/>
            <person name="Dong Q."/>
            <person name="Dusheyko S."/>
            <person name="Eads B.D."/>
            <person name="Frohlich T."/>
            <person name="Geiler-Samerotte K.A."/>
            <person name="Gerlach D."/>
            <person name="Hatcher P."/>
            <person name="Jogdeo S."/>
            <person name="Krijgsveld J."/>
            <person name="Kriventseva E.V."/>
            <person name="Kultz D."/>
            <person name="Laforsch C."/>
            <person name="Lindquist E."/>
            <person name="Lopez J."/>
            <person name="Manak J.R."/>
            <person name="Muller J."/>
            <person name="Pangilinan J."/>
            <person name="Patwardhan R.P."/>
            <person name="Pitluck S."/>
            <person name="Pritham E.J."/>
            <person name="Rechtsteiner A."/>
            <person name="Rho M."/>
            <person name="Rogozin I.B."/>
            <person name="Sakarya O."/>
            <person name="Salamov A."/>
            <person name="Schaack S."/>
            <person name="Shapiro H."/>
            <person name="Shiga Y."/>
            <person name="Skalitzky C."/>
            <person name="Smith Z."/>
            <person name="Souvorov A."/>
            <person name="Sung W."/>
            <person name="Tang Z."/>
            <person name="Tsuchiya D."/>
            <person name="Tu H."/>
            <person name="Vos H."/>
            <person name="Wang M."/>
            <person name="Wolf Y.I."/>
            <person name="Yamagata H."/>
            <person name="Yamada T."/>
            <person name="Ye Y."/>
            <person name="Shaw J.R."/>
            <person name="Andrews J."/>
            <person name="Crease T.J."/>
            <person name="Tang H."/>
            <person name="Lucas S.M."/>
            <person name="Robertson H.M."/>
            <person name="Bork P."/>
            <person name="Koonin E.V."/>
            <person name="Zdobnov E.M."/>
            <person name="Grigoriev I.V."/>
            <person name="Lynch M."/>
            <person name="Boore J.L."/>
        </authorList>
    </citation>
    <scope>NUCLEOTIDE SEQUENCE [LARGE SCALE GENOMIC DNA]</scope>
</reference>
<evidence type="ECO:0000313" key="13">
    <source>
        <dbReference type="Proteomes" id="UP000000305"/>
    </source>
</evidence>
<keyword evidence="7 10" id="KW-0547">Nucleotide-binding</keyword>
<evidence type="ECO:0000256" key="6">
    <source>
        <dbReference type="ARBA" id="ARBA00022679"/>
    </source>
</evidence>
<dbReference type="AlphaFoldDB" id="E9GCZ2"/>
<dbReference type="InterPro" id="IPR016064">
    <property type="entry name" value="NAD/diacylglycerol_kinase_sf"/>
</dbReference>
<dbReference type="PROSITE" id="PS50146">
    <property type="entry name" value="DAGK"/>
    <property type="match status" value="1"/>
</dbReference>
<dbReference type="GO" id="GO:0035556">
    <property type="term" value="P:intracellular signal transduction"/>
    <property type="evidence" value="ECO:0000318"/>
    <property type="project" value="GO_Central"/>
</dbReference>
<dbReference type="STRING" id="6669.E9GCZ2"/>
<evidence type="ECO:0000256" key="8">
    <source>
        <dbReference type="ARBA" id="ARBA00022777"/>
    </source>
</evidence>
<keyword evidence="6 10" id="KW-0808">Transferase</keyword>
<dbReference type="GO" id="GO:0005886">
    <property type="term" value="C:plasma membrane"/>
    <property type="evidence" value="ECO:0000318"/>
    <property type="project" value="GO_Central"/>
</dbReference>
<dbReference type="InterPro" id="IPR001206">
    <property type="entry name" value="Diacylglycerol_kinase_cat_dom"/>
</dbReference>
<feature type="domain" description="DAGKc" evidence="11">
    <location>
        <begin position="2"/>
        <end position="137"/>
    </location>
</feature>
<evidence type="ECO:0000256" key="1">
    <source>
        <dbReference type="ARBA" id="ARBA00001383"/>
    </source>
</evidence>
<dbReference type="InParanoid" id="E9GCZ2"/>
<dbReference type="PhylomeDB" id="E9GCZ2"/>
<evidence type="ECO:0000256" key="2">
    <source>
        <dbReference type="ARBA" id="ARBA00002064"/>
    </source>
</evidence>
<comment type="similarity">
    <text evidence="4 10">Belongs to the eukaryotic diacylglycerol kinase family.</text>
</comment>
<dbReference type="FunFam" id="2.60.200.40:FF:000001">
    <property type="entry name" value="Diacylglycerol kinase"/>
    <property type="match status" value="1"/>
</dbReference>
<keyword evidence="8 10" id="KW-0418">Kinase</keyword>
<dbReference type="Gene3D" id="3.40.50.10330">
    <property type="entry name" value="Probable inorganic polyphosphate/atp-NAD kinase, domain 1"/>
    <property type="match status" value="1"/>
</dbReference>
<dbReference type="Pfam" id="PF00609">
    <property type="entry name" value="DAGK_acc"/>
    <property type="match status" value="1"/>
</dbReference>
<sequence length="344" mass="38840">PQGCSPLLVFVNSKSGDNQGVKFLRRFKQLLNPAQVFDLMNGGPGLGLRLFRHFDPFRILICSGDGSIGWVLSEIDKLHMDKQCQIGVLPLGTGNDLARVIGWGSVCDDDAHLPQLLERYEKASVKMLDRCVSHLLSFFFDSHPPRVDEEDPPNNCVMNSYFGIGIDAKITLDFHMKREEHPEKCRSRARNYMWYGVLGSKEWLQKTYKNLEQRVLLECDGTRIPLPSLQGIVVLNIPSFMGGTNFWGGNKEDDCFIAPSFDDRVLEVVAVFGSVQMAASRIINLQHHRIAQCHSVKITILGDEGVPVQVDGEAWLQPPGLIRIVHKNRMQMLCRNRVLQIPFD</sequence>
<dbReference type="Gene3D" id="2.60.200.40">
    <property type="match status" value="1"/>
</dbReference>
<dbReference type="eggNOG" id="KOG1170">
    <property type="taxonomic scope" value="Eukaryota"/>
</dbReference>
<accession>E9GCZ2</accession>
<dbReference type="EMBL" id="GL732539">
    <property type="protein sequence ID" value="EFX82638.1"/>
    <property type="molecule type" value="Genomic_DNA"/>
</dbReference>
<dbReference type="SMART" id="SM00045">
    <property type="entry name" value="DAGKa"/>
    <property type="match status" value="1"/>
</dbReference>
<dbReference type="InterPro" id="IPR037607">
    <property type="entry name" value="DGK"/>
</dbReference>
<dbReference type="GO" id="GO:0007200">
    <property type="term" value="P:phospholipase C-activating G protein-coupled receptor signaling pathway"/>
    <property type="evidence" value="ECO:0007669"/>
    <property type="project" value="InterPro"/>
</dbReference>
<dbReference type="EC" id="2.7.1.107" evidence="10"/>
<evidence type="ECO:0000313" key="12">
    <source>
        <dbReference type="EMBL" id="EFX82638.1"/>
    </source>
</evidence>
<dbReference type="FunFam" id="3.40.50.10330:FF:000001">
    <property type="entry name" value="Diacylglycerol kinase"/>
    <property type="match status" value="1"/>
</dbReference>
<dbReference type="InterPro" id="IPR017438">
    <property type="entry name" value="ATP-NAD_kinase_N"/>
</dbReference>
<dbReference type="InterPro" id="IPR000756">
    <property type="entry name" value="Diacylglycerol_kin_accessory"/>
</dbReference>
<keyword evidence="13" id="KW-1185">Reference proteome</keyword>
<dbReference type="GO" id="GO:0004143">
    <property type="term" value="F:ATP-dependent diacylglycerol kinase activity"/>
    <property type="evidence" value="ECO:0000318"/>
    <property type="project" value="GO_Central"/>
</dbReference>
<gene>
    <name evidence="12" type="ORF">DAPPUDRAFT_48723</name>
</gene>
<dbReference type="OMA" id="VYSGYSC"/>
<evidence type="ECO:0000256" key="7">
    <source>
        <dbReference type="ARBA" id="ARBA00022741"/>
    </source>
</evidence>
<feature type="non-terminal residue" evidence="12">
    <location>
        <position position="1"/>
    </location>
</feature>
<dbReference type="KEGG" id="dpx:DAPPUDRAFT_48723"/>
<dbReference type="GO" id="GO:0005524">
    <property type="term" value="F:ATP binding"/>
    <property type="evidence" value="ECO:0007669"/>
    <property type="project" value="UniProtKB-KW"/>
</dbReference>
<evidence type="ECO:0000256" key="4">
    <source>
        <dbReference type="ARBA" id="ARBA00009280"/>
    </source>
</evidence>
<keyword evidence="9 10" id="KW-0067">ATP-binding</keyword>
<dbReference type="HOGENOM" id="CLU_003770_3_0_1"/>
<comment type="function">
    <text evidence="2">Phosphorylates diacylglycerol (DAG) to generate phosphatidic acid (PA).</text>
</comment>
<evidence type="ECO:0000256" key="10">
    <source>
        <dbReference type="RuleBase" id="RU361128"/>
    </source>
</evidence>
<dbReference type="OrthoDB" id="196165at2759"/>
<evidence type="ECO:0000256" key="5">
    <source>
        <dbReference type="ARBA" id="ARBA00022490"/>
    </source>
</evidence>
<comment type="subcellular location">
    <subcellularLocation>
        <location evidence="3">Cytoplasm</location>
    </subcellularLocation>
</comment>
<evidence type="ECO:0000256" key="3">
    <source>
        <dbReference type="ARBA" id="ARBA00004496"/>
    </source>
</evidence>
<dbReference type="GO" id="GO:0046339">
    <property type="term" value="P:diacylglycerol metabolic process"/>
    <property type="evidence" value="ECO:0000318"/>
    <property type="project" value="GO_Central"/>
</dbReference>
<dbReference type="SUPFAM" id="SSF111331">
    <property type="entry name" value="NAD kinase/diacylglycerol kinase-like"/>
    <property type="match status" value="1"/>
</dbReference>
<keyword evidence="5" id="KW-0963">Cytoplasm</keyword>
<dbReference type="SMART" id="SM00046">
    <property type="entry name" value="DAGKc"/>
    <property type="match status" value="1"/>
</dbReference>
<name>E9GCZ2_DAPPU</name>
<dbReference type="GO" id="GO:0005737">
    <property type="term" value="C:cytoplasm"/>
    <property type="evidence" value="ECO:0007669"/>
    <property type="project" value="UniProtKB-SubCell"/>
</dbReference>
<dbReference type="Pfam" id="PF00781">
    <property type="entry name" value="DAGK_cat"/>
    <property type="match status" value="1"/>
</dbReference>
<proteinExistence type="inferred from homology"/>
<comment type="catalytic activity">
    <reaction evidence="1 10">
        <text>a 1,2-diacyl-sn-glycerol + ATP = a 1,2-diacyl-sn-glycero-3-phosphate + ADP + H(+)</text>
        <dbReference type="Rhea" id="RHEA:10272"/>
        <dbReference type="ChEBI" id="CHEBI:15378"/>
        <dbReference type="ChEBI" id="CHEBI:17815"/>
        <dbReference type="ChEBI" id="CHEBI:30616"/>
        <dbReference type="ChEBI" id="CHEBI:58608"/>
        <dbReference type="ChEBI" id="CHEBI:456216"/>
        <dbReference type="EC" id="2.7.1.107"/>
    </reaction>
</comment>
<dbReference type="PANTHER" id="PTHR11255">
    <property type="entry name" value="DIACYLGLYCEROL KINASE"/>
    <property type="match status" value="1"/>
</dbReference>
<organism evidence="12 13">
    <name type="scientific">Daphnia pulex</name>
    <name type="common">Water flea</name>
    <dbReference type="NCBI Taxonomy" id="6669"/>
    <lineage>
        <taxon>Eukaryota</taxon>
        <taxon>Metazoa</taxon>
        <taxon>Ecdysozoa</taxon>
        <taxon>Arthropoda</taxon>
        <taxon>Crustacea</taxon>
        <taxon>Branchiopoda</taxon>
        <taxon>Diplostraca</taxon>
        <taxon>Cladocera</taxon>
        <taxon>Anomopoda</taxon>
        <taxon>Daphniidae</taxon>
        <taxon>Daphnia</taxon>
    </lineage>
</organism>
<evidence type="ECO:0000259" key="11">
    <source>
        <dbReference type="PROSITE" id="PS50146"/>
    </source>
</evidence>